<dbReference type="PANTHER" id="PTHR23061:SF12">
    <property type="entry name" value="DNA POLYMERASE ALPHA SUBUNIT B"/>
    <property type="match status" value="1"/>
</dbReference>
<dbReference type="Pfam" id="PF04042">
    <property type="entry name" value="DNA_pol_E_B"/>
    <property type="match status" value="1"/>
</dbReference>
<feature type="region of interest" description="Disordered" evidence="7">
    <location>
        <begin position="114"/>
        <end position="134"/>
    </location>
</feature>
<feature type="domain" description="DNA polymerase alpha subunit B OB" evidence="9">
    <location>
        <begin position="159"/>
        <end position="263"/>
    </location>
</feature>
<reference evidence="10" key="1">
    <citation type="journal article" date="2020" name="Fungal Divers.">
        <title>Resolving the Mortierellaceae phylogeny through synthesis of multi-gene phylogenetics and phylogenomics.</title>
        <authorList>
            <person name="Vandepol N."/>
            <person name="Liber J."/>
            <person name="Desiro A."/>
            <person name="Na H."/>
            <person name="Kennedy M."/>
            <person name="Barry K."/>
            <person name="Grigoriev I.V."/>
            <person name="Miller A.N."/>
            <person name="O'Donnell K."/>
            <person name="Stajich J.E."/>
            <person name="Bonito G."/>
        </authorList>
    </citation>
    <scope>NUCLEOTIDE SEQUENCE</scope>
    <source>
        <strain evidence="10">NVP1</strain>
    </source>
</reference>
<evidence type="ECO:0000256" key="3">
    <source>
        <dbReference type="ARBA" id="ARBA00018596"/>
    </source>
</evidence>
<comment type="subcellular location">
    <subcellularLocation>
        <location evidence="1 6">Nucleus</location>
    </subcellularLocation>
</comment>
<accession>A0A9P5ST53</accession>
<dbReference type="PIRSF" id="PIRSF018300">
    <property type="entry name" value="DNA_pol_alph_2"/>
    <property type="match status" value="1"/>
</dbReference>
<evidence type="ECO:0000256" key="2">
    <source>
        <dbReference type="ARBA" id="ARBA00007299"/>
    </source>
</evidence>
<dbReference type="InterPro" id="IPR054300">
    <property type="entry name" value="OB_DPOA2"/>
</dbReference>
<dbReference type="AlphaFoldDB" id="A0A9P5ST53"/>
<protein>
    <recommendedName>
        <fullName evidence="3 6">DNA polymerase alpha subunit B</fullName>
    </recommendedName>
</protein>
<sequence length="571" mass="63823">MEPETLHTKWEVFLMNSNLATEESMSGTQLESFKNYLRRTVEQMHTKQQQQVYASSSSSFVTPKKAALKNRQQPSSRMNYDSVMDLDVDMASSDFPSPSSKLFALRKNVAETEESLNGSLATRPGPPVKSGTDHRNTVNLVVGVKPYRYMFEKITEKAEALDDRIDAFAAIFKKKYPDTDFYNPAYPSQALVTVIGRICSDANEGKSNERSLMLETSRMIGGGSRVRIDVSEVTSFSFFPGQVVVLTGINSSGSVFNVTAVHEIPALPMAAASPLELQEIHYRKLGGQPVKIVTAAGPYTLNDNLLFEPFAALMDHVNKERPDILLLMGPFVPSNHPAIQTGNIDMSPEAYFSKFISSKLAQHQEKYPKEMQILLVPSLQDVIHETIVMPQPGFEHQRALGLPLGTYCLPNPVQFTVNEMVFAVNTTDVLFHLSGDEVARNPQNTDRMGRLSKYLMQQRNLHPVYPGLATGPESAIDYNQFDLLDLRVCPDVLIVPSKLRQFAKTVDNVVVVNPHHLSKGQAGGMFAMMTIHPLPESELEDAAMMMDDEDEQSMTMHHFVFKRCRVDLKRV</sequence>
<name>A0A9P5ST53_9FUNG</name>
<keyword evidence="11" id="KW-1185">Reference proteome</keyword>
<keyword evidence="10" id="KW-0808">Transferase</keyword>
<evidence type="ECO:0000256" key="5">
    <source>
        <dbReference type="ARBA" id="ARBA00023242"/>
    </source>
</evidence>
<evidence type="ECO:0000259" key="8">
    <source>
        <dbReference type="Pfam" id="PF04042"/>
    </source>
</evidence>
<comment type="similarity">
    <text evidence="2 6">Belongs to the DNA polymerase alpha subunit B family.</text>
</comment>
<keyword evidence="10" id="KW-0548">Nucleotidyltransferase</keyword>
<evidence type="ECO:0000256" key="7">
    <source>
        <dbReference type="SAM" id="MobiDB-lite"/>
    </source>
</evidence>
<dbReference type="GO" id="GO:0006270">
    <property type="term" value="P:DNA replication initiation"/>
    <property type="evidence" value="ECO:0007669"/>
    <property type="project" value="TreeGrafter"/>
</dbReference>
<dbReference type="InterPro" id="IPR007185">
    <property type="entry name" value="DNA_pol_a/d/e_bsu"/>
</dbReference>
<evidence type="ECO:0000256" key="4">
    <source>
        <dbReference type="ARBA" id="ARBA00022705"/>
    </source>
</evidence>
<comment type="function">
    <text evidence="6">Accessory subunit of the DNA polymerase alpha complex (also known as the alpha DNA polymerase-primase complex) which plays an essential role in the initiation of DNA synthesis.</text>
</comment>
<evidence type="ECO:0000313" key="10">
    <source>
        <dbReference type="EMBL" id="KAF9337228.1"/>
    </source>
</evidence>
<dbReference type="InterPro" id="IPR016722">
    <property type="entry name" value="DNA_pol_alpha_bsu"/>
</dbReference>
<dbReference type="PANTHER" id="PTHR23061">
    <property type="entry name" value="DNA POLYMERASE 2 ALPHA 70 KDA SUBUNIT"/>
    <property type="match status" value="1"/>
</dbReference>
<dbReference type="GO" id="GO:0003677">
    <property type="term" value="F:DNA binding"/>
    <property type="evidence" value="ECO:0007669"/>
    <property type="project" value="InterPro"/>
</dbReference>
<gene>
    <name evidence="10" type="primary">POL12</name>
    <name evidence="10" type="ORF">BG006_005800</name>
</gene>
<feature type="domain" description="DNA polymerase alpha/delta/epsilon subunit B" evidence="8">
    <location>
        <begin position="292"/>
        <end position="504"/>
    </location>
</feature>
<evidence type="ECO:0000313" key="11">
    <source>
        <dbReference type="Proteomes" id="UP000696485"/>
    </source>
</evidence>
<organism evidence="10 11">
    <name type="scientific">Podila minutissima</name>
    <dbReference type="NCBI Taxonomy" id="64525"/>
    <lineage>
        <taxon>Eukaryota</taxon>
        <taxon>Fungi</taxon>
        <taxon>Fungi incertae sedis</taxon>
        <taxon>Mucoromycota</taxon>
        <taxon>Mortierellomycotina</taxon>
        <taxon>Mortierellomycetes</taxon>
        <taxon>Mortierellales</taxon>
        <taxon>Mortierellaceae</taxon>
        <taxon>Podila</taxon>
    </lineage>
</organism>
<keyword evidence="4 6" id="KW-0235">DNA replication</keyword>
<dbReference type="Proteomes" id="UP000696485">
    <property type="component" value="Unassembled WGS sequence"/>
</dbReference>
<dbReference type="EMBL" id="JAAAUY010000033">
    <property type="protein sequence ID" value="KAF9337228.1"/>
    <property type="molecule type" value="Genomic_DNA"/>
</dbReference>
<evidence type="ECO:0000259" key="9">
    <source>
        <dbReference type="Pfam" id="PF22062"/>
    </source>
</evidence>
<dbReference type="GO" id="GO:0005658">
    <property type="term" value="C:alpha DNA polymerase:primase complex"/>
    <property type="evidence" value="ECO:0007669"/>
    <property type="project" value="TreeGrafter"/>
</dbReference>
<proteinExistence type="inferred from homology"/>
<keyword evidence="10" id="KW-0239">DNA-directed DNA polymerase</keyword>
<keyword evidence="5 6" id="KW-0539">Nucleus</keyword>
<evidence type="ECO:0000256" key="6">
    <source>
        <dbReference type="PIRNR" id="PIRNR018300"/>
    </source>
</evidence>
<dbReference type="Gene3D" id="3.60.21.60">
    <property type="match status" value="2"/>
</dbReference>
<comment type="caution">
    <text evidence="10">The sequence shown here is derived from an EMBL/GenBank/DDBJ whole genome shotgun (WGS) entry which is preliminary data.</text>
</comment>
<dbReference type="GO" id="GO:0003887">
    <property type="term" value="F:DNA-directed DNA polymerase activity"/>
    <property type="evidence" value="ECO:0007669"/>
    <property type="project" value="UniProtKB-KW"/>
</dbReference>
<evidence type="ECO:0000256" key="1">
    <source>
        <dbReference type="ARBA" id="ARBA00004123"/>
    </source>
</evidence>
<dbReference type="Pfam" id="PF22062">
    <property type="entry name" value="OB_DPOA2"/>
    <property type="match status" value="1"/>
</dbReference>